<dbReference type="CDD" id="cd06225">
    <property type="entry name" value="HAMP"/>
    <property type="match status" value="1"/>
</dbReference>
<evidence type="ECO:0000256" key="7">
    <source>
        <dbReference type="PROSITE-ProRule" id="PRU00169"/>
    </source>
</evidence>
<dbReference type="PROSITE" id="PS50110">
    <property type="entry name" value="RESPONSE_REGULATORY"/>
    <property type="match status" value="1"/>
</dbReference>
<name>A0A7X7LU81_9RHOO</name>
<dbReference type="InterPro" id="IPR011006">
    <property type="entry name" value="CheY-like_superfamily"/>
</dbReference>
<sequence>MKLRWGVRARVMLAAILPMLVLAVVLTVSYTSSRLADFHNELEARGKAVARQLAAASEFPVFSGNHRSLQQLAGGAMAEEDVAGLRIVDRSGRTLASAGILDPLLMPPDGPLAPAPWVERRGATLRIVEPIRPRPLDLDADPTAFTVAAGTQASAPPLGSVVLDFSLDRLYARRTELLWQSASIGLLVLLGSLVLASHLSKGVSRPIRRVADIVLEIGAGEMHRRVEPLGGGSLQRLAEGVNEMARRLADAREDMAREIEQATAELRTRKNEAERANLAKSRFLAAASHDLRQPMHALGLFIAELQQYQLPQPTRGLVRQIAASADAMEKLLDSLLDISRLDAGVLRPTLRVFALRPMLTRIVAAHEPAAAERGLRLGLRASEVWVRSDPLLLERIVSNLISNALRYTREGGVLLACRRQGDGLVRIEVRDSGTGIPLERQEVIFQEFVQLDNAERSRDKGLGLGLAIVKRLAELLDHRLTLRSAPGRGSVFAIALPRTEPLDAGEAAPEPRPPGDLGGVRIAVVDDDPLVCAGTASLLASWGCEVEAAASSAALFERIANADWRPALVISDLRLQGPLDGLDVVRELRERLAEPTLPAVLITGDTGADMLALTRDSGIPVLHKPVRPARLRALINRQLEYAAGEDDDA</sequence>
<keyword evidence="4 7" id="KW-0597">Phosphoprotein</keyword>
<evidence type="ECO:0000256" key="4">
    <source>
        <dbReference type="ARBA" id="ARBA00022553"/>
    </source>
</evidence>
<evidence type="ECO:0000256" key="2">
    <source>
        <dbReference type="ARBA" id="ARBA00004370"/>
    </source>
</evidence>
<dbReference type="InterPro" id="IPR003661">
    <property type="entry name" value="HisK_dim/P_dom"/>
</dbReference>
<dbReference type="InterPro" id="IPR001789">
    <property type="entry name" value="Sig_transdc_resp-reg_receiver"/>
</dbReference>
<organism evidence="12 13">
    <name type="scientific">Thauera phenolivorans</name>
    <dbReference type="NCBI Taxonomy" id="1792543"/>
    <lineage>
        <taxon>Bacteria</taxon>
        <taxon>Pseudomonadati</taxon>
        <taxon>Pseudomonadota</taxon>
        <taxon>Betaproteobacteria</taxon>
        <taxon>Rhodocyclales</taxon>
        <taxon>Zoogloeaceae</taxon>
        <taxon>Thauera</taxon>
    </lineage>
</organism>
<dbReference type="PROSITE" id="PS50109">
    <property type="entry name" value="HIS_KIN"/>
    <property type="match status" value="1"/>
</dbReference>
<dbReference type="GO" id="GO:0009927">
    <property type="term" value="F:histidine phosphotransfer kinase activity"/>
    <property type="evidence" value="ECO:0007669"/>
    <property type="project" value="TreeGrafter"/>
</dbReference>
<dbReference type="Gene3D" id="3.30.565.10">
    <property type="entry name" value="Histidine kinase-like ATPase, C-terminal domain"/>
    <property type="match status" value="1"/>
</dbReference>
<dbReference type="InterPro" id="IPR003594">
    <property type="entry name" value="HATPase_dom"/>
</dbReference>
<dbReference type="EMBL" id="JAAYYV010000087">
    <property type="protein sequence ID" value="NLF53423.1"/>
    <property type="molecule type" value="Genomic_DNA"/>
</dbReference>
<proteinExistence type="predicted"/>
<feature type="domain" description="Response regulatory" evidence="10">
    <location>
        <begin position="521"/>
        <end position="639"/>
    </location>
</feature>
<dbReference type="SMART" id="SM00387">
    <property type="entry name" value="HATPase_c"/>
    <property type="match status" value="1"/>
</dbReference>
<dbReference type="Gene3D" id="1.10.287.130">
    <property type="match status" value="1"/>
</dbReference>
<dbReference type="Gene3D" id="3.40.50.2300">
    <property type="match status" value="1"/>
</dbReference>
<gene>
    <name evidence="12" type="ORF">GX576_03290</name>
</gene>
<dbReference type="Pfam" id="PF02518">
    <property type="entry name" value="HATPase_c"/>
    <property type="match status" value="1"/>
</dbReference>
<evidence type="ECO:0000256" key="8">
    <source>
        <dbReference type="SAM" id="Coils"/>
    </source>
</evidence>
<evidence type="ECO:0000313" key="12">
    <source>
        <dbReference type="EMBL" id="NLF53423.1"/>
    </source>
</evidence>
<comment type="subcellular location">
    <subcellularLocation>
        <location evidence="2">Membrane</location>
    </subcellularLocation>
</comment>
<keyword evidence="6" id="KW-0418">Kinase</keyword>
<dbReference type="EC" id="2.7.13.3" evidence="3"/>
<evidence type="ECO:0000313" key="13">
    <source>
        <dbReference type="Proteomes" id="UP000536534"/>
    </source>
</evidence>
<evidence type="ECO:0000256" key="6">
    <source>
        <dbReference type="ARBA" id="ARBA00022777"/>
    </source>
</evidence>
<feature type="domain" description="Histidine kinase" evidence="9">
    <location>
        <begin position="286"/>
        <end position="500"/>
    </location>
</feature>
<dbReference type="SMART" id="SM00448">
    <property type="entry name" value="REC"/>
    <property type="match status" value="1"/>
</dbReference>
<dbReference type="PRINTS" id="PR00344">
    <property type="entry name" value="BCTRLSENSOR"/>
</dbReference>
<dbReference type="Pfam" id="PF00672">
    <property type="entry name" value="HAMP"/>
    <property type="match status" value="1"/>
</dbReference>
<dbReference type="InterPro" id="IPR036097">
    <property type="entry name" value="HisK_dim/P_sf"/>
</dbReference>
<dbReference type="SUPFAM" id="SSF55874">
    <property type="entry name" value="ATPase domain of HSP90 chaperone/DNA topoisomerase II/histidine kinase"/>
    <property type="match status" value="1"/>
</dbReference>
<dbReference type="AlphaFoldDB" id="A0A7X7LU81"/>
<dbReference type="PANTHER" id="PTHR43047">
    <property type="entry name" value="TWO-COMPONENT HISTIDINE PROTEIN KINASE"/>
    <property type="match status" value="1"/>
</dbReference>
<dbReference type="PANTHER" id="PTHR43047:SF9">
    <property type="entry name" value="HISTIDINE KINASE"/>
    <property type="match status" value="1"/>
</dbReference>
<evidence type="ECO:0000256" key="5">
    <source>
        <dbReference type="ARBA" id="ARBA00022679"/>
    </source>
</evidence>
<comment type="catalytic activity">
    <reaction evidence="1">
        <text>ATP + protein L-histidine = ADP + protein N-phospho-L-histidine.</text>
        <dbReference type="EC" id="2.7.13.3"/>
    </reaction>
</comment>
<accession>A0A7X7LU81</accession>
<comment type="caution">
    <text evidence="12">The sequence shown here is derived from an EMBL/GenBank/DDBJ whole genome shotgun (WGS) entry which is preliminary data.</text>
</comment>
<dbReference type="SMART" id="SM00388">
    <property type="entry name" value="HisKA"/>
    <property type="match status" value="1"/>
</dbReference>
<evidence type="ECO:0000256" key="1">
    <source>
        <dbReference type="ARBA" id="ARBA00000085"/>
    </source>
</evidence>
<dbReference type="InterPro" id="IPR019247">
    <property type="entry name" value="Histidine_kinase_BarA_N"/>
</dbReference>
<dbReference type="InterPro" id="IPR003660">
    <property type="entry name" value="HAMP_dom"/>
</dbReference>
<dbReference type="Pfam" id="PF09984">
    <property type="entry name" value="sCache_4"/>
    <property type="match status" value="1"/>
</dbReference>
<dbReference type="CDD" id="cd00082">
    <property type="entry name" value="HisKA"/>
    <property type="match status" value="1"/>
</dbReference>
<dbReference type="CDD" id="cd00156">
    <property type="entry name" value="REC"/>
    <property type="match status" value="1"/>
</dbReference>
<dbReference type="Gene3D" id="6.10.340.10">
    <property type="match status" value="1"/>
</dbReference>
<feature type="domain" description="HAMP" evidence="11">
    <location>
        <begin position="201"/>
        <end position="253"/>
    </location>
</feature>
<dbReference type="SUPFAM" id="SSF47384">
    <property type="entry name" value="Homodimeric domain of signal transducing histidine kinase"/>
    <property type="match status" value="1"/>
</dbReference>
<reference evidence="12 13" key="1">
    <citation type="journal article" date="2020" name="Biotechnol. Biofuels">
        <title>New insights from the biogas microbiome by comprehensive genome-resolved metagenomics of nearly 1600 species originating from multiple anaerobic digesters.</title>
        <authorList>
            <person name="Campanaro S."/>
            <person name="Treu L."/>
            <person name="Rodriguez-R L.M."/>
            <person name="Kovalovszki A."/>
            <person name="Ziels R.M."/>
            <person name="Maus I."/>
            <person name="Zhu X."/>
            <person name="Kougias P.G."/>
            <person name="Basile A."/>
            <person name="Luo G."/>
            <person name="Schluter A."/>
            <person name="Konstantinidis K.T."/>
            <person name="Angelidaki I."/>
        </authorList>
    </citation>
    <scope>NUCLEOTIDE SEQUENCE [LARGE SCALE GENOMIC DNA]</scope>
    <source>
        <strain evidence="12">AS06rmzACSIP_256</strain>
    </source>
</reference>
<evidence type="ECO:0000259" key="9">
    <source>
        <dbReference type="PROSITE" id="PS50109"/>
    </source>
</evidence>
<keyword evidence="5" id="KW-0808">Transferase</keyword>
<dbReference type="SMART" id="SM00304">
    <property type="entry name" value="HAMP"/>
    <property type="match status" value="1"/>
</dbReference>
<dbReference type="InterPro" id="IPR005467">
    <property type="entry name" value="His_kinase_dom"/>
</dbReference>
<dbReference type="GO" id="GO:0000155">
    <property type="term" value="F:phosphorelay sensor kinase activity"/>
    <property type="evidence" value="ECO:0007669"/>
    <property type="project" value="InterPro"/>
</dbReference>
<dbReference type="FunFam" id="3.30.565.10:FF:000049">
    <property type="entry name" value="Two-component sensor histidine kinase"/>
    <property type="match status" value="1"/>
</dbReference>
<dbReference type="InterPro" id="IPR036890">
    <property type="entry name" value="HATPase_C_sf"/>
</dbReference>
<dbReference type="SUPFAM" id="SSF52172">
    <property type="entry name" value="CheY-like"/>
    <property type="match status" value="1"/>
</dbReference>
<keyword evidence="8" id="KW-0175">Coiled coil</keyword>
<dbReference type="InterPro" id="IPR004358">
    <property type="entry name" value="Sig_transdc_His_kin-like_C"/>
</dbReference>
<protein>
    <recommendedName>
        <fullName evidence="3">histidine kinase</fullName>
        <ecNumber evidence="3">2.7.13.3</ecNumber>
    </recommendedName>
</protein>
<dbReference type="Proteomes" id="UP000536534">
    <property type="component" value="Unassembled WGS sequence"/>
</dbReference>
<dbReference type="Pfam" id="PF00072">
    <property type="entry name" value="Response_reg"/>
    <property type="match status" value="1"/>
</dbReference>
<dbReference type="GO" id="GO:0005886">
    <property type="term" value="C:plasma membrane"/>
    <property type="evidence" value="ECO:0007669"/>
    <property type="project" value="TreeGrafter"/>
</dbReference>
<feature type="coiled-coil region" evidence="8">
    <location>
        <begin position="234"/>
        <end position="279"/>
    </location>
</feature>
<evidence type="ECO:0000259" key="11">
    <source>
        <dbReference type="PROSITE" id="PS50885"/>
    </source>
</evidence>
<evidence type="ECO:0000256" key="3">
    <source>
        <dbReference type="ARBA" id="ARBA00012438"/>
    </source>
</evidence>
<evidence type="ECO:0000259" key="10">
    <source>
        <dbReference type="PROSITE" id="PS50110"/>
    </source>
</evidence>
<dbReference type="Pfam" id="PF00512">
    <property type="entry name" value="HisKA"/>
    <property type="match status" value="1"/>
</dbReference>
<dbReference type="PROSITE" id="PS50885">
    <property type="entry name" value="HAMP"/>
    <property type="match status" value="1"/>
</dbReference>
<feature type="modified residue" description="4-aspartylphosphate" evidence="7">
    <location>
        <position position="572"/>
    </location>
</feature>